<dbReference type="InterPro" id="IPR021098">
    <property type="entry name" value="Phage_P22_Gp10"/>
</dbReference>
<proteinExistence type="predicted"/>
<dbReference type="SUPFAM" id="SSF69322">
    <property type="entry name" value="Tricorn protease domain 2"/>
    <property type="match status" value="1"/>
</dbReference>
<gene>
    <name evidence="1" type="ORF">UFOVP416_24</name>
</gene>
<evidence type="ECO:0000313" key="1">
    <source>
        <dbReference type="EMBL" id="CAB4141551.1"/>
    </source>
</evidence>
<organism evidence="1">
    <name type="scientific">uncultured Caudovirales phage</name>
    <dbReference type="NCBI Taxonomy" id="2100421"/>
    <lineage>
        <taxon>Viruses</taxon>
        <taxon>Duplodnaviria</taxon>
        <taxon>Heunggongvirae</taxon>
        <taxon>Uroviricota</taxon>
        <taxon>Caudoviricetes</taxon>
        <taxon>Peduoviridae</taxon>
        <taxon>Maltschvirus</taxon>
        <taxon>Maltschvirus maltsch</taxon>
    </lineage>
</organism>
<sequence length="470" mass="51721">MQIPILNGIYTDNGPDLRTSYPVNMVPVPKQSGISNGFLRPGDGIVANGSGPGVDRGGINWNGVCYRVMGTKLVTVASNGAVTVLGDVGGPVNTLVTFDYSFDLLAIASGTRLYYWNPATNTLTQNTDPDLGIVLDVVWVDGYFMTTDGEFLIVTELTNPLQVNPLKYGSSEVDPDPVVALLKLRNEIYALNRNTIEVFDNIGGTLFPFNRIDGAQIQKGVVGTFACCVYMEQIAFLGSGRNEAPSIYMGAAATAQKISTQEIDELLLNYTEAQLATVKMEARNDKAHQHLYVHLPDRTLVYDGAASQVLGEAVWFTLTTTVVGFSQYRARNLVWAYDKWLVGDPQSSNIGYLVDTIGTHWGQKVRWEFGTLIVYNEGNGALFHELELVSLTGRVALGIDPQISTSYSLDGLSWSQDRFIRAGTIGNTKKRLAWFQQGNMRNWRIQRFRGDSDSHIAFARLEAQIEGLAY</sequence>
<protein>
    <submittedName>
        <fullName evidence="1">Bacteriophage P22, Gp10, DNA-stabilising</fullName>
    </submittedName>
</protein>
<reference evidence="1" key="1">
    <citation type="submission" date="2020-04" db="EMBL/GenBank/DDBJ databases">
        <authorList>
            <person name="Chiriac C."/>
            <person name="Salcher M."/>
            <person name="Ghai R."/>
            <person name="Kavagutti S V."/>
        </authorList>
    </citation>
    <scope>NUCLEOTIDE SEQUENCE</scope>
</reference>
<dbReference type="Pfam" id="PF11134">
    <property type="entry name" value="Phage_stabilise"/>
    <property type="match status" value="1"/>
</dbReference>
<accession>A0A6J5M604</accession>
<name>A0A6J5M604_9CAUD</name>
<dbReference type="EMBL" id="LR796392">
    <property type="protein sequence ID" value="CAB4141551.1"/>
    <property type="molecule type" value="Genomic_DNA"/>
</dbReference>